<dbReference type="SUPFAM" id="SSF160904">
    <property type="entry name" value="Jann2411-like"/>
    <property type="match status" value="1"/>
</dbReference>
<keyword evidence="4" id="KW-1185">Reference proteome</keyword>
<sequence length="206" mass="21864">MSLLPVAPAPFRYDAGRPCLDLLATGHPVERLVTGEDVVGWCVGAGLIPARGPLPLPQPHWPAAVREVRGHLGRLVDASLGGRRAPQALDRLNALALAAPPVPQAARAHDGRLVAGLHSAPTLSALLSLLARDTLTLLTDPGRTALLRRCEGEGCPLIYLDTSRGQRRRWCSSEVCGNRERVARHRRRTATGAPPPNPRSSIAGGA</sequence>
<dbReference type="Pfam" id="PF07336">
    <property type="entry name" value="ABATE"/>
    <property type="match status" value="1"/>
</dbReference>
<organism evidence="3 4">
    <name type="scientific">Streptomyces evansiae</name>
    <dbReference type="NCBI Taxonomy" id="3075535"/>
    <lineage>
        <taxon>Bacteria</taxon>
        <taxon>Bacillati</taxon>
        <taxon>Actinomycetota</taxon>
        <taxon>Actinomycetes</taxon>
        <taxon>Kitasatosporales</taxon>
        <taxon>Streptomycetaceae</taxon>
        <taxon>Streptomyces</taxon>
    </lineage>
</organism>
<protein>
    <submittedName>
        <fullName evidence="3">CGNR zinc finger domain-containing protein</fullName>
    </submittedName>
</protein>
<dbReference type="PANTHER" id="PTHR35525">
    <property type="entry name" value="BLL6575 PROTEIN"/>
    <property type="match status" value="1"/>
</dbReference>
<dbReference type="InterPro" id="IPR010852">
    <property type="entry name" value="ABATE"/>
</dbReference>
<dbReference type="InterPro" id="IPR021005">
    <property type="entry name" value="Znf_CGNR"/>
</dbReference>
<gene>
    <name evidence="3" type="ORF">RM698_29370</name>
</gene>
<dbReference type="Pfam" id="PF11706">
    <property type="entry name" value="zf-CGNR"/>
    <property type="match status" value="1"/>
</dbReference>
<dbReference type="PANTHER" id="PTHR35525:SF3">
    <property type="entry name" value="BLL6575 PROTEIN"/>
    <property type="match status" value="1"/>
</dbReference>
<evidence type="ECO:0000256" key="1">
    <source>
        <dbReference type="SAM" id="MobiDB-lite"/>
    </source>
</evidence>
<accession>A0ABU2R8W6</accession>
<dbReference type="RefSeq" id="WP_010262615.1">
    <property type="nucleotide sequence ID" value="NZ_JAVRET010000113.1"/>
</dbReference>
<feature type="domain" description="Zinc finger CGNR" evidence="2">
    <location>
        <begin position="147"/>
        <end position="188"/>
    </location>
</feature>
<evidence type="ECO:0000259" key="2">
    <source>
        <dbReference type="Pfam" id="PF11706"/>
    </source>
</evidence>
<evidence type="ECO:0000313" key="4">
    <source>
        <dbReference type="Proteomes" id="UP001183610"/>
    </source>
</evidence>
<dbReference type="EMBL" id="JAVRET010000113">
    <property type="protein sequence ID" value="MDT0413142.1"/>
    <property type="molecule type" value="Genomic_DNA"/>
</dbReference>
<evidence type="ECO:0000313" key="3">
    <source>
        <dbReference type="EMBL" id="MDT0413142.1"/>
    </source>
</evidence>
<feature type="region of interest" description="Disordered" evidence="1">
    <location>
        <begin position="185"/>
        <end position="206"/>
    </location>
</feature>
<proteinExistence type="predicted"/>
<comment type="caution">
    <text evidence="3">The sequence shown here is derived from an EMBL/GenBank/DDBJ whole genome shotgun (WGS) entry which is preliminary data.</text>
</comment>
<dbReference type="Gene3D" id="1.10.3300.10">
    <property type="entry name" value="Jann2411-like domain"/>
    <property type="match status" value="1"/>
</dbReference>
<dbReference type="Proteomes" id="UP001183610">
    <property type="component" value="Unassembled WGS sequence"/>
</dbReference>
<name>A0ABU2R8W6_9ACTN</name>
<dbReference type="InterPro" id="IPR023286">
    <property type="entry name" value="ABATE_dom_sf"/>
</dbReference>
<reference evidence="4" key="1">
    <citation type="submission" date="2023-07" db="EMBL/GenBank/DDBJ databases">
        <title>30 novel species of actinomycetes from the DSMZ collection.</title>
        <authorList>
            <person name="Nouioui I."/>
        </authorList>
    </citation>
    <scope>NUCLEOTIDE SEQUENCE [LARGE SCALE GENOMIC DNA]</scope>
    <source>
        <strain evidence="4">DSM 41979</strain>
    </source>
</reference>